<dbReference type="OrthoDB" id="7066494at2"/>
<dbReference type="STRING" id="142588.SAMN04488559_11228"/>
<reference evidence="1 2" key="1">
    <citation type="submission" date="2016-10" db="EMBL/GenBank/DDBJ databases">
        <authorList>
            <person name="de Groot N.N."/>
        </authorList>
    </citation>
    <scope>NUCLEOTIDE SEQUENCE [LARGE SCALE GENOMIC DNA]</scope>
    <source>
        <strain evidence="1 2">DSM 13760</strain>
    </source>
</reference>
<dbReference type="AlphaFoldDB" id="A0A1H9TBY6"/>
<dbReference type="RefSeq" id="WP_092652787.1">
    <property type="nucleotide sequence ID" value="NZ_FOHA01000012.1"/>
</dbReference>
<dbReference type="EMBL" id="FOHA01000012">
    <property type="protein sequence ID" value="SER94722.1"/>
    <property type="molecule type" value="Genomic_DNA"/>
</dbReference>
<protein>
    <submittedName>
        <fullName evidence="1">Uncharacterized protein</fullName>
    </submittedName>
</protein>
<keyword evidence="2" id="KW-1185">Reference proteome</keyword>
<evidence type="ECO:0000313" key="2">
    <source>
        <dbReference type="Proteomes" id="UP000198948"/>
    </source>
</evidence>
<sequence>MNHIPTYLKEHATFIAENDFLELKIEPKLPHDWFEIFYSGDLIYLENDCLITNEKLAEPILIIAKSHDSNEEIVLFDGALYGYDNMFCYEHDPLFVKNRSLKKYPSEKVRTIELAVGLGIDYESEKEDYSFDSEGNVVLIDDRRVAWEDVKRDGFDFLQIKIITEENQVYEIMSEELS</sequence>
<dbReference type="Proteomes" id="UP000198948">
    <property type="component" value="Unassembled WGS sequence"/>
</dbReference>
<organism evidence="1 2">
    <name type="scientific">Isobaculum melis</name>
    <dbReference type="NCBI Taxonomy" id="142588"/>
    <lineage>
        <taxon>Bacteria</taxon>
        <taxon>Bacillati</taxon>
        <taxon>Bacillota</taxon>
        <taxon>Bacilli</taxon>
        <taxon>Lactobacillales</taxon>
        <taxon>Carnobacteriaceae</taxon>
        <taxon>Isobaculum</taxon>
    </lineage>
</organism>
<accession>A0A1H9TBY6</accession>
<evidence type="ECO:0000313" key="1">
    <source>
        <dbReference type="EMBL" id="SER94722.1"/>
    </source>
</evidence>
<name>A0A1H9TBY6_9LACT</name>
<gene>
    <name evidence="1" type="ORF">SAMN04488559_11228</name>
</gene>
<proteinExistence type="predicted"/>